<accession>A0A421H1Q5</accession>
<sequence>MGVCTYIRSYAVELVLIAINCVLALGGALILYVGAFMRHNGWVDVMQGYWTNIDAVVTAFIVVGSVIIGLAILGSIAAVCRWRSGLCTYAIIVLLFLILFVVVAMAAFTMMHKADSWADTTYPADNQEEGVKTNFDQVYCYAQGEYICNEASVSEALAMFAPELNSTIVALFENMTGSVDTLCDDYLSDYSELESLCDGCDTARNTNVTVGTAPYTECRVEFLDLVEDYSLYLGLGSLSIVCASALIIIIFACCLRRKLLDYDHTDTYTSSLGGDLLTPTTVQTRYSKV</sequence>
<evidence type="ECO:0000313" key="10">
    <source>
        <dbReference type="Proteomes" id="UP000285883"/>
    </source>
</evidence>
<evidence type="ECO:0000256" key="5">
    <source>
        <dbReference type="SAM" id="Phobius"/>
    </source>
</evidence>
<comment type="subcellular location">
    <subcellularLocation>
        <location evidence="1">Membrane</location>
        <topology evidence="1">Multi-pass membrane protein</topology>
    </subcellularLocation>
</comment>
<evidence type="ECO:0000313" key="8">
    <source>
        <dbReference type="EMBL" id="RLN85134.1"/>
    </source>
</evidence>
<keyword evidence="9" id="KW-1185">Reference proteome</keyword>
<evidence type="ECO:0000256" key="1">
    <source>
        <dbReference type="ARBA" id="ARBA00004141"/>
    </source>
</evidence>
<reference evidence="6" key="3">
    <citation type="submission" date="2020-06" db="EMBL/GenBank/DDBJ databases">
        <authorList>
            <person name="Studholme D.J."/>
        </authorList>
    </citation>
    <scope>NUCLEOTIDE SEQUENCE</scope>
    <source>
        <strain evidence="6">NZFS 3630</strain>
    </source>
</reference>
<feature type="transmembrane region" description="Helical" evidence="5">
    <location>
        <begin position="12"/>
        <end position="35"/>
    </location>
</feature>
<evidence type="ECO:0000313" key="9">
    <source>
        <dbReference type="Proteomes" id="UP000285624"/>
    </source>
</evidence>
<evidence type="ECO:0000256" key="2">
    <source>
        <dbReference type="ARBA" id="ARBA00022692"/>
    </source>
</evidence>
<dbReference type="Proteomes" id="UP000792063">
    <property type="component" value="Unassembled WGS sequence"/>
</dbReference>
<dbReference type="EMBL" id="MAYM02000016">
    <property type="protein sequence ID" value="RLN46823.1"/>
    <property type="molecule type" value="Genomic_DNA"/>
</dbReference>
<keyword evidence="2 5" id="KW-0812">Transmembrane</keyword>
<reference evidence="9 10" key="2">
    <citation type="submission" date="2018-07" db="EMBL/GenBank/DDBJ databases">
        <title>Genome sequencing of oomycete isolates from Chile give support for New Zealand origin for Phytophthora kernoviae and make available the first Nothophytophthora sp. genome.</title>
        <authorList>
            <person name="Studholme D.J."/>
            <person name="Sanfuentes E."/>
            <person name="Panda P."/>
            <person name="Hill R."/>
            <person name="Sambles C."/>
            <person name="Grant M."/>
            <person name="Williams N.M."/>
            <person name="Mcdougal R.L."/>
        </authorList>
    </citation>
    <scope>NUCLEOTIDE SEQUENCE [LARGE SCALE GENOMIC DNA]</scope>
    <source>
        <strain evidence="7">Chile2</strain>
        <strain evidence="8">Chile4</strain>
    </source>
</reference>
<feature type="transmembrane region" description="Helical" evidence="5">
    <location>
        <begin position="86"/>
        <end position="108"/>
    </location>
</feature>
<comment type="caution">
    <text evidence="8">The sequence shown here is derived from an EMBL/GenBank/DDBJ whole genome shotgun (WGS) entry which is preliminary data.</text>
</comment>
<protein>
    <recommendedName>
        <fullName evidence="11">Tetraspanin</fullName>
    </recommendedName>
</protein>
<dbReference type="PRINTS" id="PR00259">
    <property type="entry name" value="TMFOUR"/>
</dbReference>
<dbReference type="EMBL" id="JPWU03000110">
    <property type="protein sequence ID" value="KAG2526048.1"/>
    <property type="molecule type" value="Genomic_DNA"/>
</dbReference>
<evidence type="ECO:0000313" key="7">
    <source>
        <dbReference type="EMBL" id="RLN46823.1"/>
    </source>
</evidence>
<name>A0A421H1Q5_9STRA</name>
<dbReference type="AlphaFoldDB" id="A0A421H1Q5"/>
<feature type="transmembrane region" description="Helical" evidence="5">
    <location>
        <begin position="231"/>
        <end position="255"/>
    </location>
</feature>
<dbReference type="EMBL" id="MBDN02000011">
    <property type="protein sequence ID" value="RLN85134.1"/>
    <property type="molecule type" value="Genomic_DNA"/>
</dbReference>
<dbReference type="InterPro" id="IPR018499">
    <property type="entry name" value="Tetraspanin/Peripherin"/>
</dbReference>
<dbReference type="Proteomes" id="UP000285624">
    <property type="component" value="Unassembled WGS sequence"/>
</dbReference>
<dbReference type="GO" id="GO:0016020">
    <property type="term" value="C:membrane"/>
    <property type="evidence" value="ECO:0007669"/>
    <property type="project" value="UniProtKB-SubCell"/>
</dbReference>
<proteinExistence type="predicted"/>
<keyword evidence="3 5" id="KW-1133">Transmembrane helix</keyword>
<keyword evidence="4 5" id="KW-0472">Membrane</keyword>
<dbReference type="Pfam" id="PF00335">
    <property type="entry name" value="Tetraspanin"/>
    <property type="match status" value="1"/>
</dbReference>
<organism evidence="8 9">
    <name type="scientific">Phytophthora kernoviae</name>
    <dbReference type="NCBI Taxonomy" id="325452"/>
    <lineage>
        <taxon>Eukaryota</taxon>
        <taxon>Sar</taxon>
        <taxon>Stramenopiles</taxon>
        <taxon>Oomycota</taxon>
        <taxon>Peronosporomycetes</taxon>
        <taxon>Peronosporales</taxon>
        <taxon>Peronosporaceae</taxon>
        <taxon>Phytophthora</taxon>
    </lineage>
</organism>
<dbReference type="Proteomes" id="UP000285883">
    <property type="component" value="Unassembled WGS sequence"/>
</dbReference>
<feature type="transmembrane region" description="Helical" evidence="5">
    <location>
        <begin position="55"/>
        <end position="79"/>
    </location>
</feature>
<dbReference type="STRING" id="325452.A0A421H1Q5"/>
<gene>
    <name evidence="7" type="ORF">BBI17_000631</name>
    <name evidence="8" type="ORF">BBO99_00000804</name>
    <name evidence="6" type="ORF">JM18_004587</name>
</gene>
<evidence type="ECO:0000256" key="3">
    <source>
        <dbReference type="ARBA" id="ARBA00022989"/>
    </source>
</evidence>
<evidence type="ECO:0008006" key="11">
    <source>
        <dbReference type="Google" id="ProtNLM"/>
    </source>
</evidence>
<evidence type="ECO:0000313" key="6">
    <source>
        <dbReference type="EMBL" id="KAG2526048.1"/>
    </source>
</evidence>
<reference evidence="6" key="1">
    <citation type="journal article" date="2015" name="Genom Data">
        <title>Genome sequences of six Phytophthora species associated with forests in New Zealand.</title>
        <authorList>
            <person name="Studholme D.J."/>
            <person name="McDougal R.L."/>
            <person name="Sambles C."/>
            <person name="Hansen E."/>
            <person name="Hardy G."/>
            <person name="Grant M."/>
            <person name="Ganley R.J."/>
            <person name="Williams N.M."/>
        </authorList>
    </citation>
    <scope>NUCLEOTIDE SEQUENCE</scope>
    <source>
        <strain evidence="6">NZFS 3630</strain>
    </source>
</reference>
<evidence type="ECO:0000256" key="4">
    <source>
        <dbReference type="ARBA" id="ARBA00023136"/>
    </source>
</evidence>